<protein>
    <recommendedName>
        <fullName evidence="1">KIB1-4 beta-propeller domain-containing protein</fullName>
    </recommendedName>
</protein>
<dbReference type="OrthoDB" id="960992at2759"/>
<evidence type="ECO:0000313" key="2">
    <source>
        <dbReference type="EMBL" id="KAH1089405.1"/>
    </source>
</evidence>
<evidence type="ECO:0000259" key="1">
    <source>
        <dbReference type="Pfam" id="PF03478"/>
    </source>
</evidence>
<gene>
    <name evidence="2" type="ORF">J1N35_016662</name>
</gene>
<dbReference type="PANTHER" id="PTHR44259:SF107">
    <property type="entry name" value="F-BOX PROTEIN SKIP23-LIKE"/>
    <property type="match status" value="1"/>
</dbReference>
<dbReference type="EMBL" id="JAIQCV010000006">
    <property type="protein sequence ID" value="KAH1089405.1"/>
    <property type="molecule type" value="Genomic_DNA"/>
</dbReference>
<sequence length="145" mass="16107">MHAHALNLCKQEGKGGKERKVACIAFLSDATEHSLYKDSEGWEWKEMKSIENCALFVGDNSSLSVVASDFCECQPNYVYLIDDYEAFLYASMAPHGSNALKSTKNVGVYNMETRSFTPYDTAKDVWLADTAKLGIVPSFVVYNPA</sequence>
<dbReference type="InterPro" id="IPR050942">
    <property type="entry name" value="F-box_BR-signaling"/>
</dbReference>
<organism evidence="2 3">
    <name type="scientific">Gossypium stocksii</name>
    <dbReference type="NCBI Taxonomy" id="47602"/>
    <lineage>
        <taxon>Eukaryota</taxon>
        <taxon>Viridiplantae</taxon>
        <taxon>Streptophyta</taxon>
        <taxon>Embryophyta</taxon>
        <taxon>Tracheophyta</taxon>
        <taxon>Spermatophyta</taxon>
        <taxon>Magnoliopsida</taxon>
        <taxon>eudicotyledons</taxon>
        <taxon>Gunneridae</taxon>
        <taxon>Pentapetalae</taxon>
        <taxon>rosids</taxon>
        <taxon>malvids</taxon>
        <taxon>Malvales</taxon>
        <taxon>Malvaceae</taxon>
        <taxon>Malvoideae</taxon>
        <taxon>Gossypium</taxon>
    </lineage>
</organism>
<name>A0A9D3VMS7_9ROSI</name>
<feature type="domain" description="KIB1-4 beta-propeller" evidence="1">
    <location>
        <begin position="38"/>
        <end position="110"/>
    </location>
</feature>
<reference evidence="2 3" key="1">
    <citation type="journal article" date="2021" name="Plant Biotechnol. J.">
        <title>Multi-omics assisted identification of the key and species-specific regulatory components of drought-tolerant mechanisms in Gossypium stocksii.</title>
        <authorList>
            <person name="Yu D."/>
            <person name="Ke L."/>
            <person name="Zhang D."/>
            <person name="Wu Y."/>
            <person name="Sun Y."/>
            <person name="Mei J."/>
            <person name="Sun J."/>
            <person name="Sun Y."/>
        </authorList>
    </citation>
    <scope>NUCLEOTIDE SEQUENCE [LARGE SCALE GENOMIC DNA]</scope>
    <source>
        <strain evidence="3">cv. E1</strain>
        <tissue evidence="2">Leaf</tissue>
    </source>
</reference>
<dbReference type="Pfam" id="PF03478">
    <property type="entry name" value="Beta-prop_KIB1-4"/>
    <property type="match status" value="1"/>
</dbReference>
<dbReference type="PANTHER" id="PTHR44259">
    <property type="entry name" value="OS07G0183000 PROTEIN-RELATED"/>
    <property type="match status" value="1"/>
</dbReference>
<dbReference type="Proteomes" id="UP000828251">
    <property type="component" value="Unassembled WGS sequence"/>
</dbReference>
<dbReference type="InterPro" id="IPR005174">
    <property type="entry name" value="KIB1-4_b-propeller"/>
</dbReference>
<evidence type="ECO:0000313" key="3">
    <source>
        <dbReference type="Proteomes" id="UP000828251"/>
    </source>
</evidence>
<comment type="caution">
    <text evidence="2">The sequence shown here is derived from an EMBL/GenBank/DDBJ whole genome shotgun (WGS) entry which is preliminary data.</text>
</comment>
<accession>A0A9D3VMS7</accession>
<dbReference type="AlphaFoldDB" id="A0A9D3VMS7"/>
<keyword evidence="3" id="KW-1185">Reference proteome</keyword>
<proteinExistence type="predicted"/>